<dbReference type="Proteomes" id="UP000307956">
    <property type="component" value="Unassembled WGS sequence"/>
</dbReference>
<sequence length="493" mass="51821">MGEFDWRDELARHPCHRVLLAAPGRAWWAGEIVAELDALCERLAASRVLAVLADNGPEWVMADLAAQSAGVVHLPLPAFFTSAQLSHALERSGADTVLTDQPERIGALDLGFCLTGRRQGLHWMRRVAAPAALPAGTAKISFTSGSTGAPKGVCLSAQGLLDTARAVDERLRGLPLERHLAVLPLALLLENVAGVYAPLLRGMAVHLPPLASLGWRGAAGFDPAGLDRSLRKTRASSVILVPELLKAWLGLLQHSGRLAPGSLCFAAVGGARVASGLLTTARRAGLPVCQGYGLTEAGSVVCLNLPGEANDGDDVGRPLAHARVEIDDGEVVVRSRGFLGYAGNPVGEGGVFRTGDLGVLDVRGHLRLAGRRKNLLITSFGRNVAPEWIESLLLADARVLQALVTGDGRPSPVALLVPAPGVEARQLGALVAGVNAGLPDYARIARWRAVPPFTAADGTATGNGRPVRSRINQLYAGEIAALYDNEEPQDELL</sequence>
<dbReference type="InterPro" id="IPR020845">
    <property type="entry name" value="AMP-binding_CS"/>
</dbReference>
<dbReference type="InterPro" id="IPR045851">
    <property type="entry name" value="AMP-bd_C_sf"/>
</dbReference>
<dbReference type="Pfam" id="PF23562">
    <property type="entry name" value="AMP-binding_C_3"/>
    <property type="match status" value="1"/>
</dbReference>
<dbReference type="PROSITE" id="PS00455">
    <property type="entry name" value="AMP_BINDING"/>
    <property type="match status" value="1"/>
</dbReference>
<comment type="caution">
    <text evidence="3">The sequence shown here is derived from an EMBL/GenBank/DDBJ whole genome shotgun (WGS) entry which is preliminary data.</text>
</comment>
<dbReference type="PANTHER" id="PTHR43767">
    <property type="entry name" value="LONG-CHAIN-FATTY-ACID--COA LIGASE"/>
    <property type="match status" value="1"/>
</dbReference>
<gene>
    <name evidence="3" type="ORF">E6O51_12455</name>
</gene>
<organism evidence="3 4">
    <name type="scientific">Pseudothauera rhizosphaerae</name>
    <dbReference type="NCBI Taxonomy" id="2565932"/>
    <lineage>
        <taxon>Bacteria</taxon>
        <taxon>Pseudomonadati</taxon>
        <taxon>Pseudomonadota</taxon>
        <taxon>Betaproteobacteria</taxon>
        <taxon>Rhodocyclales</taxon>
        <taxon>Zoogloeaceae</taxon>
        <taxon>Pseudothauera</taxon>
    </lineage>
</organism>
<dbReference type="Pfam" id="PF00501">
    <property type="entry name" value="AMP-binding"/>
    <property type="match status" value="1"/>
</dbReference>
<dbReference type="PANTHER" id="PTHR43767:SF8">
    <property type="entry name" value="LONG-CHAIN-FATTY-ACID--COA LIGASE"/>
    <property type="match status" value="1"/>
</dbReference>
<name>A0A4S4AN93_9RHOO</name>
<feature type="domain" description="AMP-dependent synthetase/ligase" evidence="2">
    <location>
        <begin position="46"/>
        <end position="331"/>
    </location>
</feature>
<evidence type="ECO:0000256" key="1">
    <source>
        <dbReference type="ARBA" id="ARBA00022598"/>
    </source>
</evidence>
<dbReference type="RefSeq" id="WP_136385302.1">
    <property type="nucleotide sequence ID" value="NZ_SSOD01000008.1"/>
</dbReference>
<dbReference type="OrthoDB" id="9766486at2"/>
<reference evidence="3 4" key="1">
    <citation type="submission" date="2019-04" db="EMBL/GenBank/DDBJ databases">
        <title>Azoarcus rhizosphaerae sp. nov. isolated from rhizosphere of Ficus religiosa.</title>
        <authorList>
            <person name="Lin S.-Y."/>
            <person name="Hameed A."/>
            <person name="Hsu Y.-H."/>
            <person name="Young C.-C."/>
        </authorList>
    </citation>
    <scope>NUCLEOTIDE SEQUENCE [LARGE SCALE GENOMIC DNA]</scope>
    <source>
        <strain evidence="3 4">CC-YHH848</strain>
    </source>
</reference>
<accession>A0A4S4AN93</accession>
<proteinExistence type="predicted"/>
<dbReference type="Gene3D" id="3.40.50.12780">
    <property type="entry name" value="N-terminal domain of ligase-like"/>
    <property type="match status" value="1"/>
</dbReference>
<keyword evidence="1 3" id="KW-0436">Ligase</keyword>
<protein>
    <submittedName>
        <fullName evidence="3">Long-chain fatty acid--CoA ligase</fullName>
    </submittedName>
</protein>
<evidence type="ECO:0000313" key="3">
    <source>
        <dbReference type="EMBL" id="THF61028.1"/>
    </source>
</evidence>
<dbReference type="InterPro" id="IPR042099">
    <property type="entry name" value="ANL_N_sf"/>
</dbReference>
<keyword evidence="4" id="KW-1185">Reference proteome</keyword>
<dbReference type="Gene3D" id="3.30.300.30">
    <property type="match status" value="1"/>
</dbReference>
<dbReference type="AlphaFoldDB" id="A0A4S4AN93"/>
<evidence type="ECO:0000259" key="2">
    <source>
        <dbReference type="Pfam" id="PF00501"/>
    </source>
</evidence>
<dbReference type="InterPro" id="IPR000873">
    <property type="entry name" value="AMP-dep_synth/lig_dom"/>
</dbReference>
<dbReference type="EMBL" id="SSOD01000008">
    <property type="protein sequence ID" value="THF61028.1"/>
    <property type="molecule type" value="Genomic_DNA"/>
</dbReference>
<evidence type="ECO:0000313" key="4">
    <source>
        <dbReference type="Proteomes" id="UP000307956"/>
    </source>
</evidence>
<dbReference type="SUPFAM" id="SSF56801">
    <property type="entry name" value="Acetyl-CoA synthetase-like"/>
    <property type="match status" value="1"/>
</dbReference>
<dbReference type="InterPro" id="IPR050237">
    <property type="entry name" value="ATP-dep_AMP-bd_enzyme"/>
</dbReference>
<dbReference type="GO" id="GO:0016874">
    <property type="term" value="F:ligase activity"/>
    <property type="evidence" value="ECO:0007669"/>
    <property type="project" value="UniProtKB-KW"/>
</dbReference>